<dbReference type="RefSeq" id="XP_038051789.1">
    <property type="nucleotide sequence ID" value="XM_038195861.1"/>
</dbReference>
<proteinExistence type="predicted"/>
<evidence type="ECO:0000256" key="1">
    <source>
        <dbReference type="ARBA" id="ARBA00022737"/>
    </source>
</evidence>
<evidence type="ECO:0000256" key="3">
    <source>
        <dbReference type="PROSITE-ProRule" id="PRU00176"/>
    </source>
</evidence>
<feature type="domain" description="RRM" evidence="5">
    <location>
        <begin position="115"/>
        <end position="192"/>
    </location>
</feature>
<dbReference type="Pfam" id="PF00076">
    <property type="entry name" value="RRM_1"/>
    <property type="match status" value="2"/>
</dbReference>
<keyword evidence="7" id="KW-1185">Reference proteome</keyword>
<dbReference type="SMART" id="SM00360">
    <property type="entry name" value="RRM"/>
    <property type="match status" value="2"/>
</dbReference>
<reference evidence="6" key="1">
    <citation type="submission" date="2022-11" db="UniProtKB">
        <authorList>
            <consortium name="EnsemblMetazoa"/>
        </authorList>
    </citation>
    <scope>IDENTIFICATION</scope>
</reference>
<dbReference type="Gene3D" id="3.30.70.330">
    <property type="match status" value="2"/>
</dbReference>
<dbReference type="EnsemblMetazoa" id="XM_038195861.1">
    <property type="protein sequence ID" value="XP_038051789.1"/>
    <property type="gene ID" value="LOC119724691"/>
</dbReference>
<evidence type="ECO:0000313" key="6">
    <source>
        <dbReference type="EnsemblMetazoa" id="XP_038051787.1"/>
    </source>
</evidence>
<dbReference type="GO" id="GO:0006417">
    <property type="term" value="P:regulation of translation"/>
    <property type="evidence" value="ECO:0007669"/>
    <property type="project" value="TreeGrafter"/>
</dbReference>
<feature type="compositionally biased region" description="Gly residues" evidence="4">
    <location>
        <begin position="361"/>
        <end position="393"/>
    </location>
</feature>
<dbReference type="RefSeq" id="XP_038051787.1">
    <property type="nucleotide sequence ID" value="XM_038195859.1"/>
</dbReference>
<dbReference type="PANTHER" id="PTHR48032:SF6">
    <property type="entry name" value="RNA-BINDING (RRM_RBD_RNP MOTIFS) FAMILY PROTEIN"/>
    <property type="match status" value="1"/>
</dbReference>
<dbReference type="InterPro" id="IPR012677">
    <property type="entry name" value="Nucleotide-bd_a/b_plait_sf"/>
</dbReference>
<keyword evidence="1" id="KW-0677">Repeat</keyword>
<sequence length="393" mass="39300">MSRRSDEKMRKLFLGGLHRDTVDDDIKDYFSKFGTVEDQVVIRKPNGESKGFGFVTMSNMEETELVLNENSDGRQEMMGNSVEVKRAVPRESQGGRDGGGGGGRFRDSMSNKSVKKMYIGNLPMQMSEQNLEDFFSQHGTVTNVKIPTSRDTGERQKYAFVELEETHAVDKLVLQGDHEFNGLKFYVKKAMPQGDRDGRRGGGGGGGGRSYGGGGYGGGGSYGGGGYGGGGGGYGGGRGGSSYGGGSSGGFRRTGGRGGSSGGYGGSSGGGGGGGRYGGSSGGGYGGGGSYGGGSGSYGSDSYGSGGSSYDSFGSNYGQSTSSYGPMKSGGGGGRSNYGGSNNSAGGYGAGSYSNGSSGYSTGGSTGGYGSGGTGGYGSTGGSGGGGYRSNPY</sequence>
<organism evidence="6 7">
    <name type="scientific">Patiria miniata</name>
    <name type="common">Bat star</name>
    <name type="synonym">Asterina miniata</name>
    <dbReference type="NCBI Taxonomy" id="46514"/>
    <lineage>
        <taxon>Eukaryota</taxon>
        <taxon>Metazoa</taxon>
        <taxon>Echinodermata</taxon>
        <taxon>Eleutherozoa</taxon>
        <taxon>Asterozoa</taxon>
        <taxon>Asteroidea</taxon>
        <taxon>Valvatacea</taxon>
        <taxon>Valvatida</taxon>
        <taxon>Asterinidae</taxon>
        <taxon>Patiria</taxon>
    </lineage>
</organism>
<dbReference type="Proteomes" id="UP000887568">
    <property type="component" value="Unplaced"/>
</dbReference>
<dbReference type="EnsemblMetazoa" id="XM_038195859.1">
    <property type="protein sequence ID" value="XP_038051787.1"/>
    <property type="gene ID" value="LOC119724691"/>
</dbReference>
<dbReference type="OMA" id="CEMQFAG"/>
<dbReference type="InterPro" id="IPR000504">
    <property type="entry name" value="RRM_dom"/>
</dbReference>
<dbReference type="PANTHER" id="PTHR48032">
    <property type="entry name" value="RNA-BINDING PROTEIN MUSASHI HOMOLOG RBP6"/>
    <property type="match status" value="1"/>
</dbReference>
<feature type="domain" description="RRM" evidence="5">
    <location>
        <begin position="10"/>
        <end position="89"/>
    </location>
</feature>
<dbReference type="OrthoDB" id="1875751at2759"/>
<protein>
    <recommendedName>
        <fullName evidence="5">RRM domain-containing protein</fullName>
    </recommendedName>
</protein>
<dbReference type="AlphaFoldDB" id="A0A913ZJ14"/>
<keyword evidence="2 3" id="KW-0694">RNA-binding</keyword>
<evidence type="ECO:0000259" key="5">
    <source>
        <dbReference type="PROSITE" id="PS50102"/>
    </source>
</evidence>
<dbReference type="RefSeq" id="XP_038051788.1">
    <property type="nucleotide sequence ID" value="XM_038195860.1"/>
</dbReference>
<dbReference type="EnsemblMetazoa" id="XM_038195860.1">
    <property type="protein sequence ID" value="XP_038051788.1"/>
    <property type="gene ID" value="LOC119724691"/>
</dbReference>
<dbReference type="GeneID" id="119724691"/>
<feature type="region of interest" description="Disordered" evidence="4">
    <location>
        <begin position="296"/>
        <end position="393"/>
    </location>
</feature>
<evidence type="ECO:0000313" key="7">
    <source>
        <dbReference type="Proteomes" id="UP000887568"/>
    </source>
</evidence>
<dbReference type="PROSITE" id="PS50102">
    <property type="entry name" value="RRM"/>
    <property type="match status" value="2"/>
</dbReference>
<feature type="compositionally biased region" description="Gly residues" evidence="4">
    <location>
        <begin position="328"/>
        <end position="337"/>
    </location>
</feature>
<dbReference type="SUPFAM" id="SSF54928">
    <property type="entry name" value="RNA-binding domain, RBD"/>
    <property type="match status" value="2"/>
</dbReference>
<evidence type="ECO:0000256" key="2">
    <source>
        <dbReference type="ARBA" id="ARBA00022884"/>
    </source>
</evidence>
<feature type="compositionally biased region" description="Low complexity" evidence="4">
    <location>
        <begin position="298"/>
        <end position="315"/>
    </location>
</feature>
<dbReference type="InterPro" id="IPR035979">
    <property type="entry name" value="RBD_domain_sf"/>
</dbReference>
<feature type="region of interest" description="Disordered" evidence="4">
    <location>
        <begin position="83"/>
        <end position="110"/>
    </location>
</feature>
<name>A0A913ZJ14_PATMI</name>
<feature type="region of interest" description="Disordered" evidence="4">
    <location>
        <begin position="245"/>
        <end position="271"/>
    </location>
</feature>
<dbReference type="GO" id="GO:0003729">
    <property type="term" value="F:mRNA binding"/>
    <property type="evidence" value="ECO:0007669"/>
    <property type="project" value="TreeGrafter"/>
</dbReference>
<accession>A0A913ZJ14</accession>
<feature type="compositionally biased region" description="Low complexity" evidence="4">
    <location>
        <begin position="338"/>
        <end position="360"/>
    </location>
</feature>
<evidence type="ECO:0000256" key="4">
    <source>
        <dbReference type="SAM" id="MobiDB-lite"/>
    </source>
</evidence>